<reference evidence="2 3" key="1">
    <citation type="journal article" date="2016" name="Antonie Van Leeuwenhoek">
        <title>Bacillus depressus sp. nov., isolated from soil of a sunflower field.</title>
        <authorList>
            <person name="Wei X."/>
            <person name="Xin D."/>
            <person name="Xin Y."/>
            <person name="Zhang H."/>
            <person name="Wang T."/>
            <person name="Zhang J."/>
        </authorList>
    </citation>
    <scope>NUCLEOTIDE SEQUENCE [LARGE SCALE GENOMIC DNA]</scope>
    <source>
        <strain evidence="2 3">BZ1</strain>
    </source>
</reference>
<dbReference type="SUPFAM" id="SSF53822">
    <property type="entry name" value="Periplasmic binding protein-like I"/>
    <property type="match status" value="1"/>
</dbReference>
<gene>
    <name evidence="2" type="ORF">F7731_22700</name>
</gene>
<evidence type="ECO:0000313" key="2">
    <source>
        <dbReference type="EMBL" id="KAB2329399.1"/>
    </source>
</evidence>
<evidence type="ECO:0000256" key="1">
    <source>
        <dbReference type="SAM" id="SignalP"/>
    </source>
</evidence>
<keyword evidence="3" id="KW-1185">Reference proteome</keyword>
<dbReference type="PANTHER" id="PTHR35271:SF1">
    <property type="entry name" value="ABC TRANSPORTER, SUBSTRATE-BINDING LIPOPROTEIN"/>
    <property type="match status" value="1"/>
</dbReference>
<feature type="chain" id="PRO_5038721692" evidence="1">
    <location>
        <begin position="21"/>
        <end position="341"/>
    </location>
</feature>
<dbReference type="Gene3D" id="3.40.50.2300">
    <property type="match status" value="2"/>
</dbReference>
<organism evidence="2 3">
    <name type="scientific">Cytobacillus depressus</name>
    <dbReference type="NCBI Taxonomy" id="1602942"/>
    <lineage>
        <taxon>Bacteria</taxon>
        <taxon>Bacillati</taxon>
        <taxon>Bacillota</taxon>
        <taxon>Bacilli</taxon>
        <taxon>Bacillales</taxon>
        <taxon>Bacillaceae</taxon>
        <taxon>Cytobacillus</taxon>
    </lineage>
</organism>
<comment type="caution">
    <text evidence="2">The sequence shown here is derived from an EMBL/GenBank/DDBJ whole genome shotgun (WGS) entry which is preliminary data.</text>
</comment>
<dbReference type="EMBL" id="WBOS01000019">
    <property type="protein sequence ID" value="KAB2329399.1"/>
    <property type="molecule type" value="Genomic_DNA"/>
</dbReference>
<keyword evidence="1" id="KW-0732">Signal</keyword>
<dbReference type="Pfam" id="PF04392">
    <property type="entry name" value="ABC_sub_bind"/>
    <property type="match status" value="1"/>
</dbReference>
<proteinExistence type="predicted"/>
<dbReference type="RefSeq" id="WP_151537070.1">
    <property type="nucleotide sequence ID" value="NZ_WBOS01000019.1"/>
</dbReference>
<dbReference type="InterPro" id="IPR007487">
    <property type="entry name" value="ABC_transpt-TYRBP-like"/>
</dbReference>
<feature type="signal peptide" evidence="1">
    <location>
        <begin position="1"/>
        <end position="20"/>
    </location>
</feature>
<dbReference type="CDD" id="cd06325">
    <property type="entry name" value="PBP1_ABC_unchar_transporter"/>
    <property type="match status" value="1"/>
</dbReference>
<dbReference type="Proteomes" id="UP000481030">
    <property type="component" value="Unassembled WGS sequence"/>
</dbReference>
<accession>A0A6L3UYK8</accession>
<dbReference type="InterPro" id="IPR028082">
    <property type="entry name" value="Peripla_BP_I"/>
</dbReference>
<dbReference type="OrthoDB" id="9776955at2"/>
<evidence type="ECO:0000313" key="3">
    <source>
        <dbReference type="Proteomes" id="UP000481030"/>
    </source>
</evidence>
<name>A0A6L3UYK8_9BACI</name>
<dbReference type="PANTHER" id="PTHR35271">
    <property type="entry name" value="ABC TRANSPORTER, SUBSTRATE-BINDING LIPOPROTEIN-RELATED"/>
    <property type="match status" value="1"/>
</dbReference>
<dbReference type="PROSITE" id="PS51257">
    <property type="entry name" value="PROKAR_LIPOPROTEIN"/>
    <property type="match status" value="1"/>
</dbReference>
<sequence length="341" mass="35879">MKKRFMAAVCGAMLMLSACGSGGSGSSETSGNGNSDSSKEPEKIVKVGIIQLVEHPSLDGAREGFIAALKDAGYEDGKNMKLDYQNAQGDMNNNMSIAQNLVSDQNDVILAIATASAQAVVNSTKDIPILFTAITDPVGAKLVESLENPGGNVTGTSDTHPDAIKNTINAIKKFIPDAKKVGIIYNSGEPNSVVNVENAKKVIAEVGLEAVETSVSTSSEVKQAAESLVGRADVFYIPKDNTVVSALESVITVANDKKIPMFVGEGDSVKRGAFASYGLDYHDLGYSTGKMAVEILKGKKPNEIPVGFPENLELVINKKAAELQGITLSEELLKDAKIVGE</sequence>
<protein>
    <submittedName>
        <fullName evidence="2">ABC transporter substrate-binding protein</fullName>
    </submittedName>
</protein>
<dbReference type="AlphaFoldDB" id="A0A6L3UYK8"/>